<keyword evidence="7" id="KW-0328">Glycosyltransferase</keyword>
<comment type="cofactor">
    <cofactor evidence="1">
        <name>Mg(2+)</name>
        <dbReference type="ChEBI" id="CHEBI:18420"/>
    </cofactor>
</comment>
<accession>A0A0C3GCF3</accession>
<feature type="transmembrane region" description="Helical" evidence="19">
    <location>
        <begin position="142"/>
        <end position="161"/>
    </location>
</feature>
<evidence type="ECO:0000313" key="21">
    <source>
        <dbReference type="Proteomes" id="UP000054166"/>
    </source>
</evidence>
<keyword evidence="10" id="KW-0479">Metal-binding</keyword>
<dbReference type="Proteomes" id="UP000054166">
    <property type="component" value="Unassembled WGS sequence"/>
</dbReference>
<evidence type="ECO:0000256" key="5">
    <source>
        <dbReference type="ARBA" id="ARBA00013225"/>
    </source>
</evidence>
<dbReference type="GO" id="GO:0046872">
    <property type="term" value="F:metal ion binding"/>
    <property type="evidence" value="ECO:0007669"/>
    <property type="project" value="UniProtKB-KW"/>
</dbReference>
<dbReference type="Pfam" id="PF00953">
    <property type="entry name" value="Glycos_transf_4"/>
    <property type="match status" value="1"/>
</dbReference>
<dbReference type="UniPathway" id="UPA00378"/>
<dbReference type="InterPro" id="IPR033895">
    <property type="entry name" value="GPT"/>
</dbReference>
<dbReference type="InterPro" id="IPR000715">
    <property type="entry name" value="Glycosyl_transferase_4"/>
</dbReference>
<feature type="transmembrane region" description="Helical" evidence="19">
    <location>
        <begin position="15"/>
        <end position="32"/>
    </location>
</feature>
<gene>
    <name evidence="20" type="ORF">PILCRDRAFT_61264</name>
</gene>
<dbReference type="EC" id="2.7.8.15" evidence="5"/>
<keyword evidence="9 19" id="KW-0812">Transmembrane</keyword>
<organism evidence="20 21">
    <name type="scientific">Piloderma croceum (strain F 1598)</name>
    <dbReference type="NCBI Taxonomy" id="765440"/>
    <lineage>
        <taxon>Eukaryota</taxon>
        <taxon>Fungi</taxon>
        <taxon>Dikarya</taxon>
        <taxon>Basidiomycota</taxon>
        <taxon>Agaricomycotina</taxon>
        <taxon>Agaricomycetes</taxon>
        <taxon>Agaricomycetidae</taxon>
        <taxon>Atheliales</taxon>
        <taxon>Atheliaceae</taxon>
        <taxon>Piloderma</taxon>
    </lineage>
</organism>
<dbReference type="GO" id="GO:0006488">
    <property type="term" value="P:dolichol-linked oligosaccharide biosynthetic process"/>
    <property type="evidence" value="ECO:0007669"/>
    <property type="project" value="InterPro"/>
</dbReference>
<keyword evidence="8" id="KW-0808">Transferase</keyword>
<feature type="transmembrane region" description="Helical" evidence="19">
    <location>
        <begin position="356"/>
        <end position="376"/>
    </location>
</feature>
<dbReference type="PANTHER" id="PTHR10571:SF0">
    <property type="entry name" value="UDP-N-ACETYLGLUCOSAMINE--DOLICHYL-PHOSPHATE N-ACETYLGLUCOSAMINEPHOSPHOTRANSFERASE"/>
    <property type="match status" value="1"/>
</dbReference>
<name>A0A0C3GCF3_PILCF</name>
<evidence type="ECO:0000256" key="2">
    <source>
        <dbReference type="ARBA" id="ARBA00004477"/>
    </source>
</evidence>
<dbReference type="EMBL" id="KN832975">
    <property type="protein sequence ID" value="KIM89394.1"/>
    <property type="molecule type" value="Genomic_DNA"/>
</dbReference>
<comment type="function">
    <text evidence="17">UDP-N-acetylglucosamine--dolichyl-phosphate N-acetylglucosaminephosphotransferase that operates in the biosynthetic pathway of dolichol-linked oligosaccharides, the glycan precursors employed in protein asparagine (N)-glycosylation. The assembly of dolichol-linked oligosaccharides begins on the cytosolic side of the endoplasmic reticulum membrane and finishes in its lumen. The sequential addition of sugars to dolichol pyrophosphate produces dolichol-linked oligosaccharides containing fourteen sugars, including two GlcNAcs, nine mannoses and three glucoses. Once assembled, the oligosaccharide is transferred from the lipid to nascent proteins by oligosaccharyltransferases. Catalyzes the initial step of dolichol-linked oligosaccharide biosynthesis, transfering GlcNAc-1-P from cytosolic UDP-GlcNAc onto the carrier lipid dolichyl phosphate (P-dolichol), yielding GlcNAc-P-P-dolichol embedded in the cytoplasmic leaflet of the endoplasmic reticulum membrane.</text>
</comment>
<protein>
    <recommendedName>
        <fullName evidence="6">UDP-N-acetylglucosamine--dolichyl-phosphate N-acetylglucosaminephosphotransferase</fullName>
        <ecNumber evidence="5">2.7.8.15</ecNumber>
    </recommendedName>
    <alternativeName>
        <fullName evidence="15">GlcNAc-1-P transferase</fullName>
    </alternativeName>
    <alternativeName>
        <fullName evidence="16">N-acetylglucosamine-1-phosphate transferase</fullName>
    </alternativeName>
</protein>
<reference evidence="20 21" key="1">
    <citation type="submission" date="2014-04" db="EMBL/GenBank/DDBJ databases">
        <authorList>
            <consortium name="DOE Joint Genome Institute"/>
            <person name="Kuo A."/>
            <person name="Tarkka M."/>
            <person name="Buscot F."/>
            <person name="Kohler A."/>
            <person name="Nagy L.G."/>
            <person name="Floudas D."/>
            <person name="Copeland A."/>
            <person name="Barry K.W."/>
            <person name="Cichocki N."/>
            <person name="Veneault-Fourrey C."/>
            <person name="LaButti K."/>
            <person name="Lindquist E.A."/>
            <person name="Lipzen A."/>
            <person name="Lundell T."/>
            <person name="Morin E."/>
            <person name="Murat C."/>
            <person name="Sun H."/>
            <person name="Tunlid A."/>
            <person name="Henrissat B."/>
            <person name="Grigoriev I.V."/>
            <person name="Hibbett D.S."/>
            <person name="Martin F."/>
            <person name="Nordberg H.P."/>
            <person name="Cantor M.N."/>
            <person name="Hua S.X."/>
        </authorList>
    </citation>
    <scope>NUCLEOTIDE SEQUENCE [LARGE SCALE GENOMIC DNA]</scope>
    <source>
        <strain evidence="20 21">F 1598</strain>
    </source>
</reference>
<dbReference type="HOGENOM" id="CLU_029942_1_1_1"/>
<comment type="subcellular location">
    <subcellularLocation>
        <location evidence="2">Endoplasmic reticulum membrane</location>
        <topology evidence="2">Multi-pass membrane protein</topology>
    </subcellularLocation>
</comment>
<reference evidence="21" key="2">
    <citation type="submission" date="2015-01" db="EMBL/GenBank/DDBJ databases">
        <title>Evolutionary Origins and Diversification of the Mycorrhizal Mutualists.</title>
        <authorList>
            <consortium name="DOE Joint Genome Institute"/>
            <consortium name="Mycorrhizal Genomics Consortium"/>
            <person name="Kohler A."/>
            <person name="Kuo A."/>
            <person name="Nagy L.G."/>
            <person name="Floudas D."/>
            <person name="Copeland A."/>
            <person name="Barry K.W."/>
            <person name="Cichocki N."/>
            <person name="Veneault-Fourrey C."/>
            <person name="LaButti K."/>
            <person name="Lindquist E.A."/>
            <person name="Lipzen A."/>
            <person name="Lundell T."/>
            <person name="Morin E."/>
            <person name="Murat C."/>
            <person name="Riley R."/>
            <person name="Ohm R."/>
            <person name="Sun H."/>
            <person name="Tunlid A."/>
            <person name="Henrissat B."/>
            <person name="Grigoriev I.V."/>
            <person name="Hibbett D.S."/>
            <person name="Martin F."/>
        </authorList>
    </citation>
    <scope>NUCLEOTIDE SEQUENCE [LARGE SCALE GENOMIC DNA]</scope>
    <source>
        <strain evidence="21">F 1598</strain>
    </source>
</reference>
<keyword evidence="11" id="KW-0256">Endoplasmic reticulum</keyword>
<keyword evidence="14 19" id="KW-0472">Membrane</keyword>
<evidence type="ECO:0000256" key="8">
    <source>
        <dbReference type="ARBA" id="ARBA00022679"/>
    </source>
</evidence>
<feature type="transmembrane region" description="Helical" evidence="19">
    <location>
        <begin position="92"/>
        <end position="112"/>
    </location>
</feature>
<evidence type="ECO:0000256" key="13">
    <source>
        <dbReference type="ARBA" id="ARBA00022989"/>
    </source>
</evidence>
<comment type="catalytic activity">
    <reaction evidence="18">
        <text>a di-trans,poly-cis-dolichyl phosphate + UDP-N-acetyl-alpha-D-glucosamine = an N-acetyl-alpha-D-glucosaminyl-diphospho-di-trans,poly-cis-dolichol + UMP</text>
        <dbReference type="Rhea" id="RHEA:13289"/>
        <dbReference type="Rhea" id="RHEA-COMP:19498"/>
        <dbReference type="Rhea" id="RHEA-COMP:19507"/>
        <dbReference type="ChEBI" id="CHEBI:57683"/>
        <dbReference type="ChEBI" id="CHEBI:57705"/>
        <dbReference type="ChEBI" id="CHEBI:57865"/>
        <dbReference type="ChEBI" id="CHEBI:58427"/>
        <dbReference type="EC" id="2.7.8.15"/>
    </reaction>
    <physiologicalReaction direction="left-to-right" evidence="18">
        <dbReference type="Rhea" id="RHEA:13290"/>
    </physiologicalReaction>
</comment>
<dbReference type="GO" id="GO:0003975">
    <property type="term" value="F:UDP-N-acetylglucosamine-dolichyl-phosphate N-acetylglucosaminephosphotransferase activity"/>
    <property type="evidence" value="ECO:0007669"/>
    <property type="project" value="UniProtKB-EC"/>
</dbReference>
<dbReference type="FunCoup" id="A0A0C3GCF3">
    <property type="interactions" value="266"/>
</dbReference>
<feature type="transmembrane region" description="Helical" evidence="19">
    <location>
        <begin position="302"/>
        <end position="320"/>
    </location>
</feature>
<evidence type="ECO:0000256" key="1">
    <source>
        <dbReference type="ARBA" id="ARBA00001946"/>
    </source>
</evidence>
<dbReference type="CDD" id="cd06855">
    <property type="entry name" value="GT_GPT_euk"/>
    <property type="match status" value="1"/>
</dbReference>
<feature type="transmembrane region" description="Helical" evidence="19">
    <location>
        <begin position="456"/>
        <end position="478"/>
    </location>
</feature>
<evidence type="ECO:0000256" key="14">
    <source>
        <dbReference type="ARBA" id="ARBA00023136"/>
    </source>
</evidence>
<evidence type="ECO:0000256" key="12">
    <source>
        <dbReference type="ARBA" id="ARBA00022842"/>
    </source>
</evidence>
<evidence type="ECO:0000256" key="7">
    <source>
        <dbReference type="ARBA" id="ARBA00022676"/>
    </source>
</evidence>
<evidence type="ECO:0000256" key="11">
    <source>
        <dbReference type="ARBA" id="ARBA00022824"/>
    </source>
</evidence>
<dbReference type="STRING" id="765440.A0A0C3GCF3"/>
<evidence type="ECO:0000256" key="16">
    <source>
        <dbReference type="ARBA" id="ARBA00033238"/>
    </source>
</evidence>
<evidence type="ECO:0000313" key="20">
    <source>
        <dbReference type="EMBL" id="KIM89394.1"/>
    </source>
</evidence>
<evidence type="ECO:0000256" key="3">
    <source>
        <dbReference type="ARBA" id="ARBA00004922"/>
    </source>
</evidence>
<feature type="transmembrane region" description="Helical" evidence="19">
    <location>
        <begin position="44"/>
        <end position="71"/>
    </location>
</feature>
<evidence type="ECO:0000256" key="6">
    <source>
        <dbReference type="ARBA" id="ARBA00017659"/>
    </source>
</evidence>
<dbReference type="GO" id="GO:0005789">
    <property type="term" value="C:endoplasmic reticulum membrane"/>
    <property type="evidence" value="ECO:0007669"/>
    <property type="project" value="UniProtKB-SubCell"/>
</dbReference>
<comment type="pathway">
    <text evidence="3">Protein modification; protein glycosylation.</text>
</comment>
<comment type="similarity">
    <text evidence="4">Belongs to the glycosyltransferase 4 family.</text>
</comment>
<evidence type="ECO:0000256" key="15">
    <source>
        <dbReference type="ARBA" id="ARBA00029567"/>
    </source>
</evidence>
<keyword evidence="13 19" id="KW-1133">Transmembrane helix</keyword>
<evidence type="ECO:0000256" key="17">
    <source>
        <dbReference type="ARBA" id="ARBA00044717"/>
    </source>
</evidence>
<evidence type="ECO:0000256" key="9">
    <source>
        <dbReference type="ARBA" id="ARBA00022692"/>
    </source>
</evidence>
<keyword evidence="12" id="KW-0460">Magnesium</keyword>
<evidence type="ECO:0000256" key="10">
    <source>
        <dbReference type="ARBA" id="ARBA00022723"/>
    </source>
</evidence>
<dbReference type="OrthoDB" id="10262326at2759"/>
<dbReference type="AlphaFoldDB" id="A0A0C3GCF3"/>
<evidence type="ECO:0000256" key="18">
    <source>
        <dbReference type="ARBA" id="ARBA00045078"/>
    </source>
</evidence>
<feature type="transmembrane region" description="Helical" evidence="19">
    <location>
        <begin position="173"/>
        <end position="189"/>
    </location>
</feature>
<sequence length="488" mass="53858">MVGTTSNAALSPRPLPTILLGSLIPVAAWFVLRPLLDPVPPLPSLYTSVGFSIFALLATLYLVPALGPTFISANLKGRDLLKIYQTPIPESLGLVCASVYILLLVIFIPFPFSNSLANLPSHEHGKMLHEGLSVAESLHHQLSVYLSSLLSLLIATMLGFLDDVFDIRWRHKLPIPIIASIPLLMVYYAERGNTHVVVPLPLRPIFGALVNLGPLYYVYMSLLSTFTTNSINILAGINGSEVSQALIIALSIVLNDLLYLPWPIDFRVPLHLLGNQAEVDIGGVWSAGMAHGSRELVGRHLFSLYFMLPLVGVCIGFMYHNWYPARAFPGDTFCYVAGMAFSVVGIQAHFTKTLLLFFLPQIFNFVLSCPQLFGLVPCPRHRVPRFDPDTNLLYPSKTLFHQPPNKLTTAVLRTLSTFGLTDLTLHPTTGNILEANNLTILNFLLLRLGPMSEKRLVRVLMCVQVTGSVLAFFVRYGLAGLVYDGDRR</sequence>
<evidence type="ECO:0000256" key="4">
    <source>
        <dbReference type="ARBA" id="ARBA00009317"/>
    </source>
</evidence>
<feature type="transmembrane region" description="Helical" evidence="19">
    <location>
        <begin position="201"/>
        <end position="219"/>
    </location>
</feature>
<evidence type="ECO:0000256" key="19">
    <source>
        <dbReference type="SAM" id="Phobius"/>
    </source>
</evidence>
<proteinExistence type="inferred from homology"/>
<dbReference type="PANTHER" id="PTHR10571">
    <property type="entry name" value="UDP-N-ACETYLGLUCOSAMINE--DOLICHYL-PHOSPHATE N-ACETYLGLUCOSAMINEPHOSPHOTRANSFERASE"/>
    <property type="match status" value="1"/>
</dbReference>
<keyword evidence="21" id="KW-1185">Reference proteome</keyword>
<dbReference type="InParanoid" id="A0A0C3GCF3"/>
<dbReference type="GO" id="GO:0016757">
    <property type="term" value="F:glycosyltransferase activity"/>
    <property type="evidence" value="ECO:0007669"/>
    <property type="project" value="UniProtKB-KW"/>
</dbReference>